<dbReference type="InterPro" id="IPR007259">
    <property type="entry name" value="GCP"/>
</dbReference>
<proteinExistence type="inferred from homology"/>
<dbReference type="GO" id="GO:0005874">
    <property type="term" value="C:microtubule"/>
    <property type="evidence" value="ECO:0007669"/>
    <property type="project" value="UniProtKB-KW"/>
</dbReference>
<dbReference type="AlphaFoldDB" id="A0ABD1XQ58"/>
<evidence type="ECO:0000313" key="9">
    <source>
        <dbReference type="EMBL" id="KAL2611090.1"/>
    </source>
</evidence>
<organism evidence="9 10">
    <name type="scientific">Riccia fluitans</name>
    <dbReference type="NCBI Taxonomy" id="41844"/>
    <lineage>
        <taxon>Eukaryota</taxon>
        <taxon>Viridiplantae</taxon>
        <taxon>Streptophyta</taxon>
        <taxon>Embryophyta</taxon>
        <taxon>Marchantiophyta</taxon>
        <taxon>Marchantiopsida</taxon>
        <taxon>Marchantiidae</taxon>
        <taxon>Marchantiales</taxon>
        <taxon>Ricciaceae</taxon>
        <taxon>Riccia</taxon>
    </lineage>
</organism>
<evidence type="ECO:0000313" key="10">
    <source>
        <dbReference type="Proteomes" id="UP001605036"/>
    </source>
</evidence>
<evidence type="ECO:0000256" key="4">
    <source>
        <dbReference type="ARBA" id="ARBA00023212"/>
    </source>
</evidence>
<evidence type="ECO:0000259" key="7">
    <source>
        <dbReference type="Pfam" id="PF04130"/>
    </source>
</evidence>
<dbReference type="InterPro" id="IPR042241">
    <property type="entry name" value="GCP_C_sf"/>
</dbReference>
<dbReference type="PANTHER" id="PTHR19302:SF33">
    <property type="entry name" value="GAMMA-TUBULIN COMPLEX COMPONENT 5"/>
    <property type="match status" value="1"/>
</dbReference>
<keyword evidence="10" id="KW-1185">Reference proteome</keyword>
<feature type="domain" description="Gamma tubulin complex component C-terminal" evidence="7">
    <location>
        <begin position="736"/>
        <end position="1047"/>
    </location>
</feature>
<comment type="similarity">
    <text evidence="1 5">Belongs to the TUBGCP family.</text>
</comment>
<dbReference type="PANTHER" id="PTHR19302">
    <property type="entry name" value="GAMMA TUBULIN COMPLEX PROTEIN"/>
    <property type="match status" value="1"/>
</dbReference>
<sequence length="1066" mass="118729">MQQQWMGRHCDGLKELNLIDRISHLRISSLPFAAPKRVSQTTEQAVVRDVLQALQGHSTFSLPWDEEAWQFHVRNGVYVAHLSQSSLRNILKIFSRAATSLRRVEHSVRSVLRDTNNSWLRPISQAYPTLEAFANALFMRLESLRKDVLEMELEAATAEGSTRVTLLSLSANLSRLFAGAEFLEHIVKVAVPEPHELLESKVSAAELATHIISALYKELDAFCLLQDGEEYAYKTALLLLVGSIRPMIESLDSLFQEGILSDPAGELFFYKDASVTVEDSAFWETHFHLRVNQNTLSEQDSRFNSPFQSPGSQRDSSFSVLESTSPSGSTRGFSGQKFLNTSIDSTNTSVHGDSLQSFPCPNFLKPLGKAILSAGKSLQLLHYARRDQNLVNTQDIYGSSHILPDVQILGREFSDYEGSPGIDSNQLNSSYVPVGENLSLYDQFCASLLKLLGETSIDEACKLVFRDTLESHKQGGIASSGDELWEVILGSRELRLGCLDAKRGTAEHEIELETSCLSSHTEVEREFISAVSGAKSSLHHDLVSAPAEKNGICPVNALGGAAVIFARTEEIPNEKILRGWLNLAGYCQLSALDDAQLRGALFASNLSQISSTVQEHLTSMRDGNSECMATDFNGGLGCGRLLLHYDKQNFAAMERLLPFPTILPNFQEKCHVSKQLPFRSANRRAVRVLQWLQTESFKTTPAPTVLFQECLTAFLQKQIDRVGQQLLAKLMGEWRLMEELALLRAIYLVGSGDLLQQFASVLFNKLDRGEPWDDFYELNTMLQESVRSSSHGVAIPALDSLVATVLPRSISSAERGSGQSPSSLHIGGRAPSFGIDTLDSLYFTYKVAWPLELIIDSSATKKYNQVMIFLLKVKRAKHALDKACRLTWKNGVGDAVLHKQRLLLQQKLMHFVNTLHQYVMDRVLYSAWVELSEGMSSAGSLDEVKSCHDSYLISIQRQCLVAPDKLWTLIASRVKTILGLALNYYSIQRVLCDGVGASAVGARCQLEIERVEKQFDECLIFLIRVLSFKLNVGHFPHLADLPENFDFVSNDKDKVAYEHAILHEFA</sequence>
<gene>
    <name evidence="9" type="ORF">R1flu_022782</name>
</gene>
<comment type="caution">
    <text evidence="9">The sequence shown here is derived from an EMBL/GenBank/DDBJ whole genome shotgun (WGS) entry which is preliminary data.</text>
</comment>
<keyword evidence="3 5" id="KW-0493">Microtubule</keyword>
<dbReference type="InterPro" id="IPR040457">
    <property type="entry name" value="GCP_C"/>
</dbReference>
<evidence type="ECO:0000256" key="6">
    <source>
        <dbReference type="SAM" id="MobiDB-lite"/>
    </source>
</evidence>
<evidence type="ECO:0000256" key="1">
    <source>
        <dbReference type="ARBA" id="ARBA00010337"/>
    </source>
</evidence>
<dbReference type="Pfam" id="PF04130">
    <property type="entry name" value="GCP_C_terminal"/>
    <property type="match status" value="1"/>
</dbReference>
<feature type="domain" description="Gamma tubulin complex component protein N-terminal" evidence="8">
    <location>
        <begin position="47"/>
        <end position="292"/>
    </location>
</feature>
<accession>A0ABD1XQ58</accession>
<dbReference type="Proteomes" id="UP001605036">
    <property type="component" value="Unassembled WGS sequence"/>
</dbReference>
<name>A0ABD1XQ58_9MARC</name>
<dbReference type="Gene3D" id="1.20.120.1900">
    <property type="entry name" value="Gamma-tubulin complex, C-terminal domain"/>
    <property type="match status" value="1"/>
</dbReference>
<dbReference type="GO" id="GO:0005815">
    <property type="term" value="C:microtubule organizing center"/>
    <property type="evidence" value="ECO:0007669"/>
    <property type="project" value="UniProtKB-SubCell"/>
</dbReference>
<evidence type="ECO:0000256" key="3">
    <source>
        <dbReference type="ARBA" id="ARBA00022701"/>
    </source>
</evidence>
<feature type="region of interest" description="Disordered" evidence="6">
    <location>
        <begin position="300"/>
        <end position="333"/>
    </location>
</feature>
<evidence type="ECO:0000256" key="5">
    <source>
        <dbReference type="RuleBase" id="RU363050"/>
    </source>
</evidence>
<keyword evidence="2 5" id="KW-0963">Cytoplasm</keyword>
<reference evidence="9 10" key="1">
    <citation type="submission" date="2024-09" db="EMBL/GenBank/DDBJ databases">
        <title>Chromosome-scale assembly of Riccia fluitans.</title>
        <authorList>
            <person name="Paukszto L."/>
            <person name="Sawicki J."/>
            <person name="Karawczyk K."/>
            <person name="Piernik-Szablinska J."/>
            <person name="Szczecinska M."/>
            <person name="Mazdziarz M."/>
        </authorList>
    </citation>
    <scope>NUCLEOTIDE SEQUENCE [LARGE SCALE GENOMIC DNA]</scope>
    <source>
        <strain evidence="9">Rf_01</strain>
        <tissue evidence="9">Aerial parts of the thallus</tissue>
    </source>
</reference>
<dbReference type="EMBL" id="JBHFFA010000007">
    <property type="protein sequence ID" value="KAL2611090.1"/>
    <property type="molecule type" value="Genomic_DNA"/>
</dbReference>
<dbReference type="Pfam" id="PF17681">
    <property type="entry name" value="GCP_N_terminal"/>
    <property type="match status" value="1"/>
</dbReference>
<comment type="function">
    <text evidence="5">Component of the gamma-tubulin ring complex (gTuRC) which mediates microtubule nucleation.</text>
</comment>
<comment type="subcellular location">
    <subcellularLocation>
        <location evidence="5">Cytoplasm</location>
        <location evidence="5">Cytoskeleton</location>
        <location evidence="5">Microtubule organizing center</location>
    </subcellularLocation>
</comment>
<evidence type="ECO:0000256" key="2">
    <source>
        <dbReference type="ARBA" id="ARBA00022490"/>
    </source>
</evidence>
<keyword evidence="4 5" id="KW-0206">Cytoskeleton</keyword>
<evidence type="ECO:0000259" key="8">
    <source>
        <dbReference type="Pfam" id="PF17681"/>
    </source>
</evidence>
<dbReference type="InterPro" id="IPR041470">
    <property type="entry name" value="GCP_N"/>
</dbReference>
<protein>
    <recommendedName>
        <fullName evidence="5">Gamma-tubulin complex component</fullName>
    </recommendedName>
</protein>